<dbReference type="InParanoid" id="A0A0C2SNJ6"/>
<name>A0A0C2SNJ6_AMAMK</name>
<accession>A0A0C2SNJ6</accession>
<dbReference type="AlphaFoldDB" id="A0A0C2SNJ6"/>
<sequence>MSTLWHILRDRCLRSVLRKLEGTTSNFSPPTSSSRAAPFHPASPLPLNSRWLYIRKNLPA</sequence>
<protein>
    <submittedName>
        <fullName evidence="1">Uncharacterized protein</fullName>
    </submittedName>
</protein>
<evidence type="ECO:0000313" key="1">
    <source>
        <dbReference type="EMBL" id="KIL64800.1"/>
    </source>
</evidence>
<gene>
    <name evidence="1" type="ORF">M378DRAFT_11157</name>
</gene>
<evidence type="ECO:0000313" key="2">
    <source>
        <dbReference type="Proteomes" id="UP000054549"/>
    </source>
</evidence>
<reference evidence="1 2" key="1">
    <citation type="submission" date="2014-04" db="EMBL/GenBank/DDBJ databases">
        <title>Evolutionary Origins and Diversification of the Mycorrhizal Mutualists.</title>
        <authorList>
            <consortium name="DOE Joint Genome Institute"/>
            <consortium name="Mycorrhizal Genomics Consortium"/>
            <person name="Kohler A."/>
            <person name="Kuo A."/>
            <person name="Nagy L.G."/>
            <person name="Floudas D."/>
            <person name="Copeland A."/>
            <person name="Barry K.W."/>
            <person name="Cichocki N."/>
            <person name="Veneault-Fourrey C."/>
            <person name="LaButti K."/>
            <person name="Lindquist E.A."/>
            <person name="Lipzen A."/>
            <person name="Lundell T."/>
            <person name="Morin E."/>
            <person name="Murat C."/>
            <person name="Riley R."/>
            <person name="Ohm R."/>
            <person name="Sun H."/>
            <person name="Tunlid A."/>
            <person name="Henrissat B."/>
            <person name="Grigoriev I.V."/>
            <person name="Hibbett D.S."/>
            <person name="Martin F."/>
        </authorList>
    </citation>
    <scope>NUCLEOTIDE SEQUENCE [LARGE SCALE GENOMIC DNA]</scope>
    <source>
        <strain evidence="1 2">Koide BX008</strain>
    </source>
</reference>
<proteinExistence type="predicted"/>
<dbReference type="Proteomes" id="UP000054549">
    <property type="component" value="Unassembled WGS sequence"/>
</dbReference>
<organism evidence="1 2">
    <name type="scientific">Amanita muscaria (strain Koide BX008)</name>
    <dbReference type="NCBI Taxonomy" id="946122"/>
    <lineage>
        <taxon>Eukaryota</taxon>
        <taxon>Fungi</taxon>
        <taxon>Dikarya</taxon>
        <taxon>Basidiomycota</taxon>
        <taxon>Agaricomycotina</taxon>
        <taxon>Agaricomycetes</taxon>
        <taxon>Agaricomycetidae</taxon>
        <taxon>Agaricales</taxon>
        <taxon>Pluteineae</taxon>
        <taxon>Amanitaceae</taxon>
        <taxon>Amanita</taxon>
    </lineage>
</organism>
<keyword evidence="2" id="KW-1185">Reference proteome</keyword>
<dbReference type="HOGENOM" id="CLU_2941245_0_0_1"/>
<dbReference type="EMBL" id="KN818246">
    <property type="protein sequence ID" value="KIL64800.1"/>
    <property type="molecule type" value="Genomic_DNA"/>
</dbReference>